<dbReference type="AlphaFoldDB" id="A0AA87ZHT2"/>
<evidence type="ECO:0000313" key="3">
    <source>
        <dbReference type="Proteomes" id="UP001187192"/>
    </source>
</evidence>
<feature type="compositionally biased region" description="Polar residues" evidence="1">
    <location>
        <begin position="172"/>
        <end position="183"/>
    </location>
</feature>
<gene>
    <name evidence="2" type="ORF">TIFTF001_044802</name>
</gene>
<keyword evidence="3" id="KW-1185">Reference proteome</keyword>
<comment type="caution">
    <text evidence="2">The sequence shown here is derived from an EMBL/GenBank/DDBJ whole genome shotgun (WGS) entry which is preliminary data.</text>
</comment>
<name>A0AA87ZHT2_FICCA</name>
<dbReference type="EMBL" id="BTGU01003525">
    <property type="protein sequence ID" value="GMN33499.1"/>
    <property type="molecule type" value="Genomic_DNA"/>
</dbReference>
<dbReference type="Proteomes" id="UP001187192">
    <property type="component" value="Unassembled WGS sequence"/>
</dbReference>
<protein>
    <submittedName>
        <fullName evidence="2">Uncharacterized protein</fullName>
    </submittedName>
</protein>
<evidence type="ECO:0000313" key="2">
    <source>
        <dbReference type="EMBL" id="GMN33499.1"/>
    </source>
</evidence>
<evidence type="ECO:0000256" key="1">
    <source>
        <dbReference type="SAM" id="MobiDB-lite"/>
    </source>
</evidence>
<accession>A0AA87ZHT2</accession>
<feature type="region of interest" description="Disordered" evidence="1">
    <location>
        <begin position="146"/>
        <end position="183"/>
    </location>
</feature>
<reference evidence="2" key="1">
    <citation type="submission" date="2023-07" db="EMBL/GenBank/DDBJ databases">
        <title>draft genome sequence of fig (Ficus carica).</title>
        <authorList>
            <person name="Takahashi T."/>
            <person name="Nishimura K."/>
        </authorList>
    </citation>
    <scope>NUCLEOTIDE SEQUENCE</scope>
</reference>
<proteinExistence type="predicted"/>
<sequence>MASSSNLCSSVGTETPMQDRAVDSAVDHKGCPAWRSDSDERHGRILRWRLRSCLGHGSGSCFETGLATKVGFQDKLGSRSSFRTGVEVRFGGESRDIVSYRVRVRFWVGLRLSFKIGLRSGFEIGTGVGFLNGDWGQSRSRLQNSAPTRVLKPFPDPWTTRHHPRSDHNPVSRPTTTLVSDLD</sequence>
<organism evidence="2 3">
    <name type="scientific">Ficus carica</name>
    <name type="common">Common fig</name>
    <dbReference type="NCBI Taxonomy" id="3494"/>
    <lineage>
        <taxon>Eukaryota</taxon>
        <taxon>Viridiplantae</taxon>
        <taxon>Streptophyta</taxon>
        <taxon>Embryophyta</taxon>
        <taxon>Tracheophyta</taxon>
        <taxon>Spermatophyta</taxon>
        <taxon>Magnoliopsida</taxon>
        <taxon>eudicotyledons</taxon>
        <taxon>Gunneridae</taxon>
        <taxon>Pentapetalae</taxon>
        <taxon>rosids</taxon>
        <taxon>fabids</taxon>
        <taxon>Rosales</taxon>
        <taxon>Moraceae</taxon>
        <taxon>Ficeae</taxon>
        <taxon>Ficus</taxon>
    </lineage>
</organism>